<dbReference type="InterPro" id="IPR017946">
    <property type="entry name" value="PLC-like_Pdiesterase_TIM-brl"/>
</dbReference>
<dbReference type="PRINTS" id="PR00390">
    <property type="entry name" value="PHPHLIPASEC"/>
</dbReference>
<dbReference type="PANTHER" id="PTHR10336">
    <property type="entry name" value="PHOSPHOINOSITIDE-SPECIFIC PHOSPHOLIPASE C FAMILY PROTEIN"/>
    <property type="match status" value="1"/>
</dbReference>
<evidence type="ECO:0000256" key="1">
    <source>
        <dbReference type="ARBA" id="ARBA00023224"/>
    </source>
</evidence>
<dbReference type="InterPro" id="IPR035892">
    <property type="entry name" value="C2_domain_sf"/>
</dbReference>
<dbReference type="PROSITE" id="PS50007">
    <property type="entry name" value="PIPLC_X_DOMAIN"/>
    <property type="match status" value="1"/>
</dbReference>
<dbReference type="Pfam" id="PF00388">
    <property type="entry name" value="PI-PLC-X"/>
    <property type="match status" value="1"/>
</dbReference>
<dbReference type="PANTHER" id="PTHR10336:SF209">
    <property type="entry name" value="PHOSPHOINOSITIDE PHOSPHOLIPASE C"/>
    <property type="match status" value="1"/>
</dbReference>
<feature type="region of interest" description="Disordered" evidence="3">
    <location>
        <begin position="118"/>
        <end position="149"/>
    </location>
</feature>
<dbReference type="GO" id="GO:0035556">
    <property type="term" value="P:intracellular signal transduction"/>
    <property type="evidence" value="ECO:0007669"/>
    <property type="project" value="InterPro"/>
</dbReference>
<dbReference type="CDD" id="cd00275">
    <property type="entry name" value="C2_PLC_like"/>
    <property type="match status" value="1"/>
</dbReference>
<evidence type="ECO:0000256" key="3">
    <source>
        <dbReference type="SAM" id="MobiDB-lite"/>
    </source>
</evidence>
<dbReference type="InterPro" id="IPR000909">
    <property type="entry name" value="PLipase_C_PInositol-sp_X_dom"/>
</dbReference>
<comment type="catalytic activity">
    <reaction evidence="2">
        <text>a 1,2-diacyl-sn-glycero-3-phospho-(1D-myo-inositol-4,5-bisphosphate) + H2O = 1D-myo-inositol 1,4,5-trisphosphate + a 1,2-diacyl-sn-glycerol + H(+)</text>
        <dbReference type="Rhea" id="RHEA:33179"/>
        <dbReference type="ChEBI" id="CHEBI:15377"/>
        <dbReference type="ChEBI" id="CHEBI:15378"/>
        <dbReference type="ChEBI" id="CHEBI:17815"/>
        <dbReference type="ChEBI" id="CHEBI:58456"/>
        <dbReference type="ChEBI" id="CHEBI:203600"/>
        <dbReference type="EC" id="3.1.4.11"/>
    </reaction>
</comment>
<dbReference type="InterPro" id="IPR001192">
    <property type="entry name" value="PI-PLC_fam"/>
</dbReference>
<dbReference type="SMART" id="SM00149">
    <property type="entry name" value="PLCYc"/>
    <property type="match status" value="1"/>
</dbReference>
<dbReference type="GO" id="GO:0016042">
    <property type="term" value="P:lipid catabolic process"/>
    <property type="evidence" value="ECO:0007669"/>
    <property type="project" value="UniProtKB-KW"/>
</dbReference>
<dbReference type="EC" id="3.1.4.11" evidence="2"/>
<organism evidence="6 7">
    <name type="scientific">Romanomermis culicivorax</name>
    <name type="common">Nematode worm</name>
    <dbReference type="NCBI Taxonomy" id="13658"/>
    <lineage>
        <taxon>Eukaryota</taxon>
        <taxon>Metazoa</taxon>
        <taxon>Ecdysozoa</taxon>
        <taxon>Nematoda</taxon>
        <taxon>Enoplea</taxon>
        <taxon>Dorylaimia</taxon>
        <taxon>Mermithida</taxon>
        <taxon>Mermithoidea</taxon>
        <taxon>Mermithidae</taxon>
        <taxon>Romanomermis</taxon>
    </lineage>
</organism>
<dbReference type="GO" id="GO:0004435">
    <property type="term" value="F:phosphatidylinositol-4,5-bisphosphate phospholipase C activity"/>
    <property type="evidence" value="ECO:0007669"/>
    <property type="project" value="UniProtKB-EC"/>
</dbReference>
<dbReference type="Gene3D" id="2.60.40.150">
    <property type="entry name" value="C2 domain"/>
    <property type="match status" value="1"/>
</dbReference>
<evidence type="ECO:0000259" key="4">
    <source>
        <dbReference type="PROSITE" id="PS50004"/>
    </source>
</evidence>
<sequence length="443" mass="49997">MLSTSSFYFIVDVWDGAEEPVITHGMTLVKPIYLKDVAKAIDRYAFCVSEFPVILSLENHCSKAQQSLMCKIFHETFNDKLLTFPSGAPFDVFPSPRELKNKILIKAKISSHPKGAILRSMDQTDEGREDEIYDTEESEEENNSTSNCSPAQNIGSFVTRITVSDAKKEEPKVRVIPDLSEIIAMPNVKVKSIKSDARTLPFNGFAAFSEKKLDELRSEESLLDILAFTKKHFVKSYPSGLRIMSSNYDPVKCWNLGVQAVSLNAQTADDATDLNDAMFVDNGNCGYVLKPDLLIEDDVNIFRNDVTTLKIKIISGHYLPKPTTNPPIVNDIVDPFVTVQIYGFYSDSQKYKTKKIDNNGFNPYWNETCQFKLKYPELAFVRFLVEDYDIASSNDFVGEFSLPVRLLKQGYGHVRLRTGSRHHKDPTAVLFVHIEIVESPISV</sequence>
<dbReference type="GO" id="GO:0005886">
    <property type="term" value="C:plasma membrane"/>
    <property type="evidence" value="ECO:0007669"/>
    <property type="project" value="TreeGrafter"/>
</dbReference>
<protein>
    <recommendedName>
        <fullName evidence="2">Phosphoinositide phospholipase C</fullName>
        <ecNumber evidence="2">3.1.4.11</ecNumber>
    </recommendedName>
</protein>
<keyword evidence="2" id="KW-0443">Lipid metabolism</keyword>
<feature type="domain" description="PI-PLC Y-box" evidence="5">
    <location>
        <begin position="188"/>
        <end position="294"/>
    </location>
</feature>
<feature type="compositionally biased region" description="Acidic residues" evidence="3">
    <location>
        <begin position="123"/>
        <end position="142"/>
    </location>
</feature>
<proteinExistence type="predicted"/>
<dbReference type="OMA" id="FRCRGEY"/>
<evidence type="ECO:0000259" key="5">
    <source>
        <dbReference type="PROSITE" id="PS50008"/>
    </source>
</evidence>
<dbReference type="InterPro" id="IPR000008">
    <property type="entry name" value="C2_dom"/>
</dbReference>
<keyword evidence="6" id="KW-1185">Reference proteome</keyword>
<dbReference type="PROSITE" id="PS50004">
    <property type="entry name" value="C2"/>
    <property type="match status" value="1"/>
</dbReference>
<dbReference type="SUPFAM" id="SSF51695">
    <property type="entry name" value="PLC-like phosphodiesterases"/>
    <property type="match status" value="1"/>
</dbReference>
<accession>A0A915HX50</accession>
<dbReference type="PROSITE" id="PS50008">
    <property type="entry name" value="PIPLC_Y_DOMAIN"/>
    <property type="match status" value="1"/>
</dbReference>
<evidence type="ECO:0000313" key="6">
    <source>
        <dbReference type="Proteomes" id="UP000887565"/>
    </source>
</evidence>
<dbReference type="InterPro" id="IPR001711">
    <property type="entry name" value="PLipase_C_Pinositol-sp_Y"/>
</dbReference>
<dbReference type="AlphaFoldDB" id="A0A915HX50"/>
<evidence type="ECO:0000256" key="2">
    <source>
        <dbReference type="RuleBase" id="RU361133"/>
    </source>
</evidence>
<keyword evidence="2" id="KW-0442">Lipid degradation</keyword>
<dbReference type="Gene3D" id="3.20.20.190">
    <property type="entry name" value="Phosphatidylinositol (PI) phosphodiesterase"/>
    <property type="match status" value="1"/>
</dbReference>
<name>A0A915HX50_ROMCU</name>
<dbReference type="CDD" id="cd08558">
    <property type="entry name" value="PI-PLCc_eukaryota"/>
    <property type="match status" value="1"/>
</dbReference>
<dbReference type="Pfam" id="PF00387">
    <property type="entry name" value="PI-PLC-Y"/>
    <property type="match status" value="1"/>
</dbReference>
<dbReference type="Proteomes" id="UP000887565">
    <property type="component" value="Unplaced"/>
</dbReference>
<feature type="domain" description="C2" evidence="4">
    <location>
        <begin position="289"/>
        <end position="418"/>
    </location>
</feature>
<dbReference type="SMART" id="SM00148">
    <property type="entry name" value="PLCXc"/>
    <property type="match status" value="1"/>
</dbReference>
<dbReference type="WBParaSite" id="nRc.2.0.1.t06464-RA">
    <property type="protein sequence ID" value="nRc.2.0.1.t06464-RA"/>
    <property type="gene ID" value="nRc.2.0.1.g06464"/>
</dbReference>
<dbReference type="SMART" id="SM00239">
    <property type="entry name" value="C2"/>
    <property type="match status" value="1"/>
</dbReference>
<keyword evidence="1" id="KW-0807">Transducer</keyword>
<evidence type="ECO:0000313" key="7">
    <source>
        <dbReference type="WBParaSite" id="nRc.2.0.1.t06464-RA"/>
    </source>
</evidence>
<keyword evidence="2" id="KW-0378">Hydrolase</keyword>
<dbReference type="Pfam" id="PF00168">
    <property type="entry name" value="C2"/>
    <property type="match status" value="1"/>
</dbReference>
<dbReference type="SUPFAM" id="SSF49562">
    <property type="entry name" value="C2 domain (Calcium/lipid-binding domain, CaLB)"/>
    <property type="match status" value="1"/>
</dbReference>
<reference evidence="7" key="1">
    <citation type="submission" date="2022-11" db="UniProtKB">
        <authorList>
            <consortium name="WormBaseParasite"/>
        </authorList>
    </citation>
    <scope>IDENTIFICATION</scope>
</reference>